<evidence type="ECO:0000313" key="1">
    <source>
        <dbReference type="EMBL" id="GBO19091.1"/>
    </source>
</evidence>
<dbReference type="Proteomes" id="UP000499080">
    <property type="component" value="Unassembled WGS sequence"/>
</dbReference>
<proteinExistence type="predicted"/>
<gene>
    <name evidence="1" type="ORF">AVEN_137763_1</name>
</gene>
<reference evidence="1 2" key="1">
    <citation type="journal article" date="2019" name="Sci. Rep.">
        <title>Orb-weaving spider Araneus ventricosus genome elucidates the spidroin gene catalogue.</title>
        <authorList>
            <person name="Kono N."/>
            <person name="Nakamura H."/>
            <person name="Ohtoshi R."/>
            <person name="Moran D.A.P."/>
            <person name="Shinohara A."/>
            <person name="Yoshida Y."/>
            <person name="Fujiwara M."/>
            <person name="Mori M."/>
            <person name="Tomita M."/>
            <person name="Arakawa K."/>
        </authorList>
    </citation>
    <scope>NUCLEOTIDE SEQUENCE [LARGE SCALE GENOMIC DNA]</scope>
</reference>
<evidence type="ECO:0000313" key="2">
    <source>
        <dbReference type="Proteomes" id="UP000499080"/>
    </source>
</evidence>
<accession>A0A4Y2V3I0</accession>
<dbReference type="EMBL" id="BGPR01042622">
    <property type="protein sequence ID" value="GBO19091.1"/>
    <property type="molecule type" value="Genomic_DNA"/>
</dbReference>
<name>A0A4Y2V3I0_ARAVE</name>
<keyword evidence="2" id="KW-1185">Reference proteome</keyword>
<dbReference type="Pfam" id="PF01359">
    <property type="entry name" value="Transposase_1"/>
    <property type="match status" value="1"/>
</dbReference>
<comment type="caution">
    <text evidence="1">The sequence shown here is derived from an EMBL/GenBank/DDBJ whole genome shotgun (WGS) entry which is preliminary data.</text>
</comment>
<sequence length="85" mass="9881">MDFGPGQVTQQIDGDILWDHRMLVFIHFLEPGTIMTKEQYFSSLAKLQLILRTKRPEYTQRTSSCITITTACYTNDCSEDWRTGM</sequence>
<dbReference type="AlphaFoldDB" id="A0A4Y2V3I0"/>
<protein>
    <submittedName>
        <fullName evidence="1">Uncharacterized protein</fullName>
    </submittedName>
</protein>
<dbReference type="InterPro" id="IPR001888">
    <property type="entry name" value="Transposase_1"/>
</dbReference>
<organism evidence="1 2">
    <name type="scientific">Araneus ventricosus</name>
    <name type="common">Orbweaver spider</name>
    <name type="synonym">Epeira ventricosa</name>
    <dbReference type="NCBI Taxonomy" id="182803"/>
    <lineage>
        <taxon>Eukaryota</taxon>
        <taxon>Metazoa</taxon>
        <taxon>Ecdysozoa</taxon>
        <taxon>Arthropoda</taxon>
        <taxon>Chelicerata</taxon>
        <taxon>Arachnida</taxon>
        <taxon>Araneae</taxon>
        <taxon>Araneomorphae</taxon>
        <taxon>Entelegynae</taxon>
        <taxon>Araneoidea</taxon>
        <taxon>Araneidae</taxon>
        <taxon>Araneus</taxon>
    </lineage>
</organism>